<reference evidence="3" key="1">
    <citation type="submission" date="2023-01" db="EMBL/GenBank/DDBJ databases">
        <title>Comparative genomic analysis of cold water coral derived Sulfitobacter faviae: insights into their metabolism and habitat adaptation.</title>
        <authorList>
            <person name="Guo Y."/>
            <person name="Lin S."/>
            <person name="Huang Z."/>
            <person name="Tang K."/>
            <person name="Wang X."/>
        </authorList>
    </citation>
    <scope>NUCLEOTIDE SEQUENCE</scope>
    <source>
        <strain evidence="3">SCSIO W_1865</strain>
    </source>
</reference>
<accession>A0AAX3LQT9</accession>
<feature type="compositionally biased region" description="Pro residues" evidence="1">
    <location>
        <begin position="90"/>
        <end position="101"/>
    </location>
</feature>
<evidence type="ECO:0000256" key="1">
    <source>
        <dbReference type="SAM" id="MobiDB-lite"/>
    </source>
</evidence>
<evidence type="ECO:0000313" key="3">
    <source>
        <dbReference type="EMBL" id="WCE70852.1"/>
    </source>
</evidence>
<dbReference type="EMBL" id="CP116423">
    <property type="protein sequence ID" value="WCE70852.1"/>
    <property type="molecule type" value="Genomic_DNA"/>
</dbReference>
<evidence type="ECO:0000256" key="2">
    <source>
        <dbReference type="SAM" id="SignalP"/>
    </source>
</evidence>
<feature type="compositionally biased region" description="Basic residues" evidence="1">
    <location>
        <begin position="103"/>
        <end position="119"/>
    </location>
</feature>
<feature type="signal peptide" evidence="2">
    <location>
        <begin position="1"/>
        <end position="24"/>
    </location>
</feature>
<dbReference type="Proteomes" id="UP001210770">
    <property type="component" value="Chromosome"/>
</dbReference>
<organism evidence="3 4">
    <name type="scientific">Sulfitobacter faviae</name>
    <dbReference type="NCBI Taxonomy" id="1775881"/>
    <lineage>
        <taxon>Bacteria</taxon>
        <taxon>Pseudomonadati</taxon>
        <taxon>Pseudomonadota</taxon>
        <taxon>Alphaproteobacteria</taxon>
        <taxon>Rhodobacterales</taxon>
        <taxon>Roseobacteraceae</taxon>
        <taxon>Sulfitobacter</taxon>
    </lineage>
</organism>
<feature type="chain" id="PRO_5043937521" evidence="2">
    <location>
        <begin position="25"/>
        <end position="119"/>
    </location>
</feature>
<evidence type="ECO:0000313" key="4">
    <source>
        <dbReference type="Proteomes" id="UP001210770"/>
    </source>
</evidence>
<keyword evidence="2" id="KW-0732">Signal</keyword>
<gene>
    <name evidence="3" type="ORF">PL336_03140</name>
</gene>
<feature type="region of interest" description="Disordered" evidence="1">
    <location>
        <begin position="90"/>
        <end position="119"/>
    </location>
</feature>
<proteinExistence type="predicted"/>
<name>A0AAX3LQT9_9RHOB</name>
<dbReference type="AlphaFoldDB" id="A0AAX3LQT9"/>
<protein>
    <submittedName>
        <fullName evidence="3">Uncharacterized protein</fullName>
    </submittedName>
</protein>
<sequence length="119" mass="12654">MTGPLQHLCLWAVVLLFGAFSALAPGTMPERQQGALTMVLCTGYGVETVTIGPDGEPVQPEHKPCDWNQHSLAALRRGLAVQPLAVTFHPAPPLPPAPATGPKPRRASVKRARAPPRVL</sequence>
<dbReference type="RefSeq" id="WP_271689062.1">
    <property type="nucleotide sequence ID" value="NZ_CP116423.1"/>
</dbReference>